<feature type="region of interest" description="Disordered" evidence="1">
    <location>
        <begin position="49"/>
        <end position="68"/>
    </location>
</feature>
<accession>A0A1E1MIU0</accession>
<sequence>MGDWATETSETKNLKDQIEGLDRKIDGYQEDIHDLIDTNEALQFSLAATSRKGENPAGSSSAGDEVHKLKREKAELERQAQALEGKLKQMRGWITSRGATSEDMSTDYLAGLCELLGGQIKIIISKYYSADRITESIDSITYTFKFMDSLSLSTAGFSSVGTQSRSQKTISFLPDINRIMSFRGISY</sequence>
<protein>
    <submittedName>
        <fullName evidence="2">Uncharacterized protein</fullName>
    </submittedName>
</protein>
<keyword evidence="3" id="KW-1185">Reference proteome</keyword>
<evidence type="ECO:0000313" key="2">
    <source>
        <dbReference type="EMBL" id="CZT48993.1"/>
    </source>
</evidence>
<evidence type="ECO:0000256" key="1">
    <source>
        <dbReference type="SAM" id="MobiDB-lite"/>
    </source>
</evidence>
<dbReference type="Proteomes" id="UP000177625">
    <property type="component" value="Unassembled WGS sequence"/>
</dbReference>
<evidence type="ECO:0000313" key="3">
    <source>
        <dbReference type="Proteomes" id="UP000177625"/>
    </source>
</evidence>
<gene>
    <name evidence="2" type="ORF">RSE6_09771</name>
</gene>
<name>A0A1E1MIU0_RHYSE</name>
<dbReference type="AlphaFoldDB" id="A0A1E1MIU0"/>
<dbReference type="EMBL" id="FJVC01000360">
    <property type="protein sequence ID" value="CZT48993.1"/>
    <property type="molecule type" value="Genomic_DNA"/>
</dbReference>
<dbReference type="Gene3D" id="1.10.287.1490">
    <property type="match status" value="1"/>
</dbReference>
<organism evidence="2 3">
    <name type="scientific">Rhynchosporium secalis</name>
    <name type="common">Barley scald fungus</name>
    <dbReference type="NCBI Taxonomy" id="38038"/>
    <lineage>
        <taxon>Eukaryota</taxon>
        <taxon>Fungi</taxon>
        <taxon>Dikarya</taxon>
        <taxon>Ascomycota</taxon>
        <taxon>Pezizomycotina</taxon>
        <taxon>Leotiomycetes</taxon>
        <taxon>Helotiales</taxon>
        <taxon>Ploettnerulaceae</taxon>
        <taxon>Rhynchosporium</taxon>
    </lineage>
</organism>
<proteinExistence type="predicted"/>
<reference evidence="3" key="1">
    <citation type="submission" date="2016-03" db="EMBL/GenBank/DDBJ databases">
        <authorList>
            <person name="Guldener U."/>
        </authorList>
    </citation>
    <scope>NUCLEOTIDE SEQUENCE [LARGE SCALE GENOMIC DNA]</scope>
</reference>